<keyword evidence="13" id="KW-1185">Reference proteome</keyword>
<dbReference type="NCBIfam" id="TIGR00633">
    <property type="entry name" value="xth"/>
    <property type="match status" value="1"/>
</dbReference>
<comment type="cofactor">
    <cofactor evidence="6 8">
        <name>Mg(2+)</name>
        <dbReference type="ChEBI" id="CHEBI:18420"/>
    </cofactor>
    <cofactor evidence="6 8">
        <name>Mn(2+)</name>
        <dbReference type="ChEBI" id="CHEBI:29035"/>
    </cofactor>
    <text evidence="6 8">Probably binds two magnesium or manganese ions per subunit.</text>
</comment>
<feature type="active site" description="Proton acceptor" evidence="5">
    <location>
        <position position="632"/>
    </location>
</feature>
<feature type="binding site" evidence="6">
    <location>
        <position position="525"/>
    </location>
    <ligand>
        <name>Mg(2+)</name>
        <dbReference type="ChEBI" id="CHEBI:18420"/>
        <label>1</label>
    </ligand>
</feature>
<evidence type="ECO:0000259" key="11">
    <source>
        <dbReference type="Pfam" id="PF03372"/>
    </source>
</evidence>
<proteinExistence type="inferred from homology"/>
<keyword evidence="2 6" id="KW-0479">Metal-binding</keyword>
<evidence type="ECO:0000256" key="4">
    <source>
        <dbReference type="ARBA" id="ARBA00022842"/>
    </source>
</evidence>
<feature type="chain" id="PRO_5044891020" description="DNA-(apurinic or apyrimidinic site) endonuclease" evidence="10">
    <location>
        <begin position="23"/>
        <end position="643"/>
    </location>
</feature>
<keyword evidence="4 6" id="KW-0460">Magnesium</keyword>
<feature type="binding site" evidence="6">
    <location>
        <position position="631"/>
    </location>
    <ligand>
        <name>Mg(2+)</name>
        <dbReference type="ChEBI" id="CHEBI:18420"/>
        <label>1</label>
    </ligand>
</feature>
<comment type="similarity">
    <text evidence="1 8">Belongs to the DNA repair enzymes AP/ExoA family.</text>
</comment>
<accession>A0ABD3MES1</accession>
<name>A0ABD3MES1_9STRA</name>
<evidence type="ECO:0000256" key="5">
    <source>
        <dbReference type="PIRSR" id="PIRSR604808-1"/>
    </source>
</evidence>
<feature type="binding site" evidence="6">
    <location>
        <position position="632"/>
    </location>
    <ligand>
        <name>Mg(2+)</name>
        <dbReference type="ChEBI" id="CHEBI:18420"/>
        <label>1</label>
    </ligand>
</feature>
<dbReference type="GO" id="GO:0016787">
    <property type="term" value="F:hydrolase activity"/>
    <property type="evidence" value="ECO:0007669"/>
    <property type="project" value="UniProtKB-KW"/>
</dbReference>
<dbReference type="PROSITE" id="PS51435">
    <property type="entry name" value="AP_NUCLEASE_F1_4"/>
    <property type="match status" value="1"/>
</dbReference>
<dbReference type="EMBL" id="JALLBG020000214">
    <property type="protein sequence ID" value="KAL3759060.1"/>
    <property type="molecule type" value="Genomic_DNA"/>
</dbReference>
<feature type="compositionally biased region" description="Low complexity" evidence="9">
    <location>
        <begin position="203"/>
        <end position="216"/>
    </location>
</feature>
<dbReference type="SUPFAM" id="SSF56219">
    <property type="entry name" value="DNase I-like"/>
    <property type="match status" value="1"/>
</dbReference>
<dbReference type="CDD" id="cd09087">
    <property type="entry name" value="Ape1-like_AP-endo"/>
    <property type="match status" value="1"/>
</dbReference>
<sequence>MNILSTIRLCCCLLVSPPSATLQSIKQASSHSSLLVAAFRTETGARRQRPSSPDVRLAPLALVPTSYSASLLHYNYNQPQFTPLFHGASTSFPSPHHLLRPHQEVIVSSTALKFLPTMPRRSTRNRTTLASGTNDTTNPNNDNEDTTSIEEHNSSSATNNSLKGADKSTTVDGTTAPRKTTKKSTSPKKKAVAAKSDTKNNKKAAVAEAAESTNENDNAPKKRKTKGLSPENVEEDVNTTTPPTSTSSTDELQQPQQEEEEAPKKKAKKAPTHQQWTEITPLIKHWDAAHAMKSTGSYTFTILSWNVAGLRALIKNHPDTLSNLANRYNVDVLCLQETKLQEGHMDDVKLKLREYFEEKLSGYDGYFSYSMEKKGYSGTAMFIKRRKMVKDGEDGNGKKGDDGSKTKKKQVTLGAFFAPTKKEDETTTAPNDEAGEYKSSTGDIAISHLRPLRVETTLGLPVHDGEGRTITAEFPLFHLTNVYVPNSGQNLDRLFYRTQQWDSDFLSKMQQLEKETKKPVLWLGDLNVAHNEKDTWNEGAKHLAKSAGTTAEERASFARQLEAGYVDAFRYLHPEGRGHYTYWSQRAGNRAPNKGLRLDYFICSKELMEDDADGKVRVRDCFMVPEIMGSDHCPIVLEMEIKK</sequence>
<reference evidence="12 13" key="1">
    <citation type="submission" date="2024-10" db="EMBL/GenBank/DDBJ databases">
        <title>Updated reference genomes for cyclostephanoid diatoms.</title>
        <authorList>
            <person name="Roberts W.R."/>
            <person name="Alverson A.J."/>
        </authorList>
    </citation>
    <scope>NUCLEOTIDE SEQUENCE [LARGE SCALE GENOMIC DNA]</scope>
    <source>
        <strain evidence="12 13">AJA232-27</strain>
    </source>
</reference>
<feature type="compositionally biased region" description="Low complexity" evidence="9">
    <location>
        <begin position="239"/>
        <end position="256"/>
    </location>
</feature>
<feature type="active site" evidence="5">
    <location>
        <position position="483"/>
    </location>
</feature>
<evidence type="ECO:0000256" key="9">
    <source>
        <dbReference type="SAM" id="MobiDB-lite"/>
    </source>
</evidence>
<dbReference type="PANTHER" id="PTHR22748:SF6">
    <property type="entry name" value="DNA-(APURINIC OR APYRIMIDINIC SITE) ENDONUCLEASE"/>
    <property type="match status" value="1"/>
</dbReference>
<dbReference type="GO" id="GO:0006281">
    <property type="term" value="P:DNA repair"/>
    <property type="evidence" value="ECO:0007669"/>
    <property type="project" value="UniProtKB-KW"/>
</dbReference>
<evidence type="ECO:0000256" key="7">
    <source>
        <dbReference type="PIRSR" id="PIRSR604808-3"/>
    </source>
</evidence>
<keyword evidence="10" id="KW-0732">Signal</keyword>
<feature type="signal peptide" evidence="10">
    <location>
        <begin position="1"/>
        <end position="22"/>
    </location>
</feature>
<feature type="region of interest" description="Disordered" evidence="9">
    <location>
        <begin position="117"/>
        <end position="274"/>
    </location>
</feature>
<evidence type="ECO:0000256" key="1">
    <source>
        <dbReference type="ARBA" id="ARBA00007092"/>
    </source>
</evidence>
<evidence type="ECO:0000256" key="10">
    <source>
        <dbReference type="SAM" id="SignalP"/>
    </source>
</evidence>
<feature type="site" description="Important for catalytic activity" evidence="7">
    <location>
        <position position="599"/>
    </location>
</feature>
<evidence type="ECO:0000256" key="6">
    <source>
        <dbReference type="PIRSR" id="PIRSR604808-2"/>
    </source>
</evidence>
<protein>
    <recommendedName>
        <fullName evidence="8">DNA-(apurinic or apyrimidinic site) endonuclease</fullName>
        <ecNumber evidence="8">3.1.-.-</ecNumber>
    </recommendedName>
</protein>
<dbReference type="InterPro" id="IPR005135">
    <property type="entry name" value="Endo/exonuclease/phosphatase"/>
</dbReference>
<dbReference type="PANTHER" id="PTHR22748">
    <property type="entry name" value="AP ENDONUCLEASE"/>
    <property type="match status" value="1"/>
</dbReference>
<evidence type="ECO:0000256" key="2">
    <source>
        <dbReference type="ARBA" id="ARBA00022723"/>
    </source>
</evidence>
<dbReference type="Gene3D" id="3.60.10.10">
    <property type="entry name" value="Endonuclease/exonuclease/phosphatase"/>
    <property type="match status" value="1"/>
</dbReference>
<dbReference type="GO" id="GO:0046872">
    <property type="term" value="F:metal ion binding"/>
    <property type="evidence" value="ECO:0007669"/>
    <property type="project" value="UniProtKB-KW"/>
</dbReference>
<dbReference type="Proteomes" id="UP001530293">
    <property type="component" value="Unassembled WGS sequence"/>
</dbReference>
<feature type="binding site" evidence="6">
    <location>
        <position position="527"/>
    </location>
    <ligand>
        <name>Mg(2+)</name>
        <dbReference type="ChEBI" id="CHEBI:18420"/>
        <label>1</label>
    </ligand>
</feature>
<feature type="region of interest" description="Disordered" evidence="9">
    <location>
        <begin position="419"/>
        <end position="440"/>
    </location>
</feature>
<dbReference type="EC" id="3.1.-.-" evidence="8"/>
<keyword evidence="3" id="KW-0378">Hydrolase</keyword>
<dbReference type="AlphaFoldDB" id="A0ABD3MES1"/>
<keyword evidence="6" id="KW-0464">Manganese</keyword>
<dbReference type="InterPro" id="IPR036691">
    <property type="entry name" value="Endo/exonu/phosph_ase_sf"/>
</dbReference>
<feature type="site" description="Transition state stabilizer" evidence="7">
    <location>
        <position position="527"/>
    </location>
</feature>
<dbReference type="InterPro" id="IPR004808">
    <property type="entry name" value="AP_endonuc_1"/>
</dbReference>
<dbReference type="Pfam" id="PF03372">
    <property type="entry name" value="Exo_endo_phos"/>
    <property type="match status" value="1"/>
</dbReference>
<comment type="caution">
    <text evidence="12">The sequence shown here is derived from an EMBL/GenBank/DDBJ whole genome shotgun (WGS) entry which is preliminary data.</text>
</comment>
<organism evidence="12 13">
    <name type="scientific">Discostella pseudostelligera</name>
    <dbReference type="NCBI Taxonomy" id="259834"/>
    <lineage>
        <taxon>Eukaryota</taxon>
        <taxon>Sar</taxon>
        <taxon>Stramenopiles</taxon>
        <taxon>Ochrophyta</taxon>
        <taxon>Bacillariophyta</taxon>
        <taxon>Coscinodiscophyceae</taxon>
        <taxon>Thalassiosirophycidae</taxon>
        <taxon>Stephanodiscales</taxon>
        <taxon>Stephanodiscaceae</taxon>
        <taxon>Discostella</taxon>
    </lineage>
</organism>
<feature type="binding site" evidence="6">
    <location>
        <position position="306"/>
    </location>
    <ligand>
        <name>Mg(2+)</name>
        <dbReference type="ChEBI" id="CHEBI:18420"/>
        <label>1</label>
    </ligand>
</feature>
<evidence type="ECO:0000256" key="8">
    <source>
        <dbReference type="RuleBase" id="RU362131"/>
    </source>
</evidence>
<evidence type="ECO:0000313" key="12">
    <source>
        <dbReference type="EMBL" id="KAL3759060.1"/>
    </source>
</evidence>
<evidence type="ECO:0000313" key="13">
    <source>
        <dbReference type="Proteomes" id="UP001530293"/>
    </source>
</evidence>
<feature type="domain" description="Endonuclease/exonuclease/phosphatase" evidence="11">
    <location>
        <begin position="303"/>
        <end position="632"/>
    </location>
</feature>
<evidence type="ECO:0000256" key="3">
    <source>
        <dbReference type="ARBA" id="ARBA00022801"/>
    </source>
</evidence>
<feature type="active site" description="Proton donor/acceptor" evidence="5">
    <location>
        <position position="525"/>
    </location>
</feature>
<keyword evidence="8" id="KW-0234">DNA repair</keyword>
<gene>
    <name evidence="12" type="ORF">ACHAWU_008669</name>
</gene>
<feature type="compositionally biased region" description="Polar residues" evidence="9">
    <location>
        <begin position="154"/>
        <end position="173"/>
    </location>
</feature>
<keyword evidence="8" id="KW-0227">DNA damage</keyword>
<feature type="compositionally biased region" description="Basic residues" evidence="9">
    <location>
        <begin position="179"/>
        <end position="192"/>
    </location>
</feature>
<feature type="binding site" evidence="6">
    <location>
        <position position="337"/>
    </location>
    <ligand>
        <name>Mg(2+)</name>
        <dbReference type="ChEBI" id="CHEBI:18420"/>
        <label>1</label>
    </ligand>
</feature>
<feature type="site" description="Interaction with DNA substrate" evidence="7">
    <location>
        <position position="632"/>
    </location>
</feature>